<keyword evidence="1" id="KW-0732">Signal</keyword>
<dbReference type="PANTHER" id="PTHR31354">
    <property type="entry name" value="OS01G0793500 PROTEIN"/>
    <property type="match status" value="1"/>
</dbReference>
<name>A0ABQ8UIH2_9EUKA</name>
<gene>
    <name evidence="2" type="ORF">PAPYR_5079</name>
</gene>
<evidence type="ECO:0000256" key="1">
    <source>
        <dbReference type="SAM" id="SignalP"/>
    </source>
</evidence>
<dbReference type="PANTHER" id="PTHR31354:SF2">
    <property type="entry name" value="OS01G0793500 PROTEIN"/>
    <property type="match status" value="1"/>
</dbReference>
<evidence type="ECO:0000313" key="3">
    <source>
        <dbReference type="Proteomes" id="UP001141327"/>
    </source>
</evidence>
<dbReference type="Proteomes" id="UP001141327">
    <property type="component" value="Unassembled WGS sequence"/>
</dbReference>
<evidence type="ECO:0000313" key="2">
    <source>
        <dbReference type="EMBL" id="KAJ4459028.1"/>
    </source>
</evidence>
<organism evidence="2 3">
    <name type="scientific">Paratrimastix pyriformis</name>
    <dbReference type="NCBI Taxonomy" id="342808"/>
    <lineage>
        <taxon>Eukaryota</taxon>
        <taxon>Metamonada</taxon>
        <taxon>Preaxostyla</taxon>
        <taxon>Paratrimastigidae</taxon>
        <taxon>Paratrimastix</taxon>
    </lineage>
</organism>
<accession>A0ABQ8UIH2</accession>
<protein>
    <submittedName>
        <fullName evidence="2">Inositol-1</fullName>
    </submittedName>
</protein>
<reference evidence="2" key="1">
    <citation type="journal article" date="2022" name="bioRxiv">
        <title>Genomics of Preaxostyla Flagellates Illuminates Evolutionary Transitions and the Path Towards Mitochondrial Loss.</title>
        <authorList>
            <person name="Novak L.V.F."/>
            <person name="Treitli S.C."/>
            <person name="Pyrih J."/>
            <person name="Halakuc P."/>
            <person name="Pipaliya S.V."/>
            <person name="Vacek V."/>
            <person name="Brzon O."/>
            <person name="Soukal P."/>
            <person name="Eme L."/>
            <person name="Dacks J.B."/>
            <person name="Karnkowska A."/>
            <person name="Elias M."/>
            <person name="Hampl V."/>
        </authorList>
    </citation>
    <scope>NUCLEOTIDE SEQUENCE</scope>
    <source>
        <strain evidence="2">RCP-MX</strain>
    </source>
</reference>
<sequence>MMTTKLSSFLFLFCVLHLSAARTTQRDFSPLHVTQTLQTEFGTENWILPPAHRDHPSSEDWKQLMPSNGDPAQMLPIYVGTLRVGQNLTWSESCFRKSEGWIDSFTGDGLSWSFQLNDAKSTFCTDLYVFATSQRVIVHDFLFHGVHHFNFKGWKSPEEMNDVKYDGLRVFYFKNGVVSTLVEAFRFYELLFGHQTEAALANFLKKDLGWTPVLRQDTLLDIPEDQIQSGDVFFLFRMCGLEMDIVVMSGSHAAHTAVALRYPDGHVYIHESTDHSDAPPGSDLPPPYGIKKTLWSTWIHNYHQYNYTVVWAKLRPELRNNFNTEAALGYFKTVEGLPFGYPNFGFGAIDTPSDNLPPPLNNETMWVAVQMLEMAGSFLPKQMLIDGLNMRLKHGYGIETSCSTIKCIMSLAEDNGLSISEVAAYPEQDKWIYPDGHPSIVCDVLVLRILCAGGAFDQDWCDNVNTAEFTPRDVYSLKIWDLGWDRPAACKELDLPWCQVAGRWVMDMPQFNTIAPYKHMNEHCAGRAPAFSRIPEFC</sequence>
<proteinExistence type="predicted"/>
<keyword evidence="3" id="KW-1185">Reference proteome</keyword>
<comment type="caution">
    <text evidence="2">The sequence shown here is derived from an EMBL/GenBank/DDBJ whole genome shotgun (WGS) entry which is preliminary data.</text>
</comment>
<feature type="signal peptide" evidence="1">
    <location>
        <begin position="1"/>
        <end position="21"/>
    </location>
</feature>
<feature type="chain" id="PRO_5046498649" evidence="1">
    <location>
        <begin position="22"/>
        <end position="538"/>
    </location>
</feature>
<dbReference type="EMBL" id="JAPMOS010000023">
    <property type="protein sequence ID" value="KAJ4459028.1"/>
    <property type="molecule type" value="Genomic_DNA"/>
</dbReference>